<dbReference type="InterPro" id="IPR037203">
    <property type="entry name" value="T3SS_needle-like_sf"/>
</dbReference>
<dbReference type="Pfam" id="PF09392">
    <property type="entry name" value="T3SS_needle_F"/>
    <property type="match status" value="1"/>
</dbReference>
<keyword evidence="2" id="KW-1185">Reference proteome</keyword>
<evidence type="ECO:0000313" key="2">
    <source>
        <dbReference type="Proteomes" id="UP001440612"/>
    </source>
</evidence>
<protein>
    <submittedName>
        <fullName evidence="1">EscF/YscF/HrpA family type III secretion system needle major subunit</fullName>
    </submittedName>
</protein>
<dbReference type="EMBL" id="CP150951">
    <property type="protein sequence ID" value="WZC49163.1"/>
    <property type="molecule type" value="Genomic_DNA"/>
</dbReference>
<reference evidence="2" key="1">
    <citation type="submission" date="2024-04" db="EMBL/GenBank/DDBJ databases">
        <title>Phylogenomic analyses of a clade within the roseobacter group suggest taxonomic reassignments of species of the genera Aestuariivita, Citreicella, Loktanella, Nautella, Pelagibaca, Ruegeria, Thalassobius, Thiobacimonas and Tropicibacter, and the proposal o.</title>
        <authorList>
            <person name="Jeon C.O."/>
        </authorList>
    </citation>
    <scope>NUCLEOTIDE SEQUENCE [LARGE SCALE GENOMIC DNA]</scope>
    <source>
        <strain evidence="2">BS5-3</strain>
    </source>
</reference>
<sequence length="103" mass="11434">MGTVSDFANVATGARAAPDFANPGTDINREGFDLIFRQTQLQEQMASIEDDIREIEQNTNLSDTEKMFSMQMAMNAWSAITNLRSNMLKNVSDSLKTIARNVA</sequence>
<dbReference type="InterPro" id="IPR021123">
    <property type="entry name" value="T3SS_needle-like"/>
</dbReference>
<dbReference type="Proteomes" id="UP001440612">
    <property type="component" value="Chromosome"/>
</dbReference>
<evidence type="ECO:0000313" key="1">
    <source>
        <dbReference type="EMBL" id="WZC49163.1"/>
    </source>
</evidence>
<proteinExistence type="predicted"/>
<name>A0ABZ2V3V3_9RHOB</name>
<accession>A0ABZ2V3V3</accession>
<organism evidence="1 2">
    <name type="scientific">Yoonia phaeophyticola</name>
    <dbReference type="NCBI Taxonomy" id="3137369"/>
    <lineage>
        <taxon>Bacteria</taxon>
        <taxon>Pseudomonadati</taxon>
        <taxon>Pseudomonadota</taxon>
        <taxon>Alphaproteobacteria</taxon>
        <taxon>Rhodobacterales</taxon>
        <taxon>Paracoccaceae</taxon>
        <taxon>Yoonia</taxon>
    </lineage>
</organism>
<dbReference type="SUPFAM" id="SSF140129">
    <property type="entry name" value="MxiH-like"/>
    <property type="match status" value="1"/>
</dbReference>
<gene>
    <name evidence="1" type="ORF">AABB29_00440</name>
</gene>
<dbReference type="RefSeq" id="WP_341367274.1">
    <property type="nucleotide sequence ID" value="NZ_CP150951.2"/>
</dbReference>
<dbReference type="Gene3D" id="1.20.58.90">
    <property type="match status" value="1"/>
</dbReference>